<feature type="domain" description="PINIT" evidence="11">
    <location>
        <begin position="143"/>
        <end position="307"/>
    </location>
</feature>
<evidence type="ECO:0000256" key="8">
    <source>
        <dbReference type="PROSITE-ProRule" id="PRU00452"/>
    </source>
</evidence>
<feature type="compositionally biased region" description="Pro residues" evidence="9">
    <location>
        <begin position="573"/>
        <end position="585"/>
    </location>
</feature>
<feature type="domain" description="SP-RING-type" evidence="10">
    <location>
        <begin position="337"/>
        <end position="422"/>
    </location>
</feature>
<dbReference type="Proteomes" id="UP000736335">
    <property type="component" value="Unassembled WGS sequence"/>
</dbReference>
<keyword evidence="4" id="KW-0479">Metal-binding</keyword>
<evidence type="ECO:0000259" key="11">
    <source>
        <dbReference type="PROSITE" id="PS51466"/>
    </source>
</evidence>
<dbReference type="PROSITE" id="PS51466">
    <property type="entry name" value="PINIT"/>
    <property type="match status" value="1"/>
</dbReference>
<dbReference type="InterPro" id="IPR004181">
    <property type="entry name" value="Znf_MIZ"/>
</dbReference>
<evidence type="ECO:0000259" key="10">
    <source>
        <dbReference type="PROSITE" id="PS51044"/>
    </source>
</evidence>
<feature type="compositionally biased region" description="Pro residues" evidence="9">
    <location>
        <begin position="448"/>
        <end position="463"/>
    </location>
</feature>
<dbReference type="AlphaFoldDB" id="A0A9P6HHQ4"/>
<dbReference type="GO" id="GO:0016925">
    <property type="term" value="P:protein sumoylation"/>
    <property type="evidence" value="ECO:0007669"/>
    <property type="project" value="TreeGrafter"/>
</dbReference>
<dbReference type="EMBL" id="WIUZ02000005">
    <property type="protein sequence ID" value="KAF9787247.1"/>
    <property type="molecule type" value="Genomic_DNA"/>
</dbReference>
<dbReference type="GO" id="GO:0000785">
    <property type="term" value="C:chromatin"/>
    <property type="evidence" value="ECO:0007669"/>
    <property type="project" value="TreeGrafter"/>
</dbReference>
<feature type="compositionally biased region" description="Polar residues" evidence="9">
    <location>
        <begin position="120"/>
        <end position="129"/>
    </location>
</feature>
<dbReference type="PANTHER" id="PTHR10782">
    <property type="entry name" value="ZINC FINGER MIZ DOMAIN-CONTAINING PROTEIN"/>
    <property type="match status" value="1"/>
</dbReference>
<keyword evidence="6" id="KW-0833">Ubl conjugation pathway</keyword>
<comment type="caution">
    <text evidence="12">The sequence shown here is derived from an EMBL/GenBank/DDBJ whole genome shotgun (WGS) entry which is preliminary data.</text>
</comment>
<dbReference type="Pfam" id="PF02891">
    <property type="entry name" value="zf-MIZ"/>
    <property type="match status" value="1"/>
</dbReference>
<evidence type="ECO:0000256" key="5">
    <source>
        <dbReference type="ARBA" id="ARBA00022771"/>
    </source>
</evidence>
<comment type="pathway">
    <text evidence="1">Protein modification; protein sumoylation.</text>
</comment>
<name>A0A9P6HHQ4_9AGAM</name>
<dbReference type="InterPro" id="IPR038654">
    <property type="entry name" value="PINIT_sf"/>
</dbReference>
<feature type="compositionally biased region" description="Polar residues" evidence="9">
    <location>
        <begin position="138"/>
        <end position="147"/>
    </location>
</feature>
<dbReference type="GO" id="GO:0061665">
    <property type="term" value="F:SUMO ligase activity"/>
    <property type="evidence" value="ECO:0007669"/>
    <property type="project" value="TreeGrafter"/>
</dbReference>
<dbReference type="InterPro" id="IPR023321">
    <property type="entry name" value="PINIT"/>
</dbReference>
<dbReference type="Gene3D" id="3.30.40.10">
    <property type="entry name" value="Zinc/RING finger domain, C3HC4 (zinc finger)"/>
    <property type="match status" value="1"/>
</dbReference>
<dbReference type="OrthoDB" id="28127at2759"/>
<accession>A0A9P6HHQ4</accession>
<keyword evidence="3" id="KW-0808">Transferase</keyword>
<feature type="region of interest" description="Disordered" evidence="9">
    <location>
        <begin position="120"/>
        <end position="151"/>
    </location>
</feature>
<gene>
    <name evidence="12" type="ORF">BJ322DRAFT_1054308</name>
</gene>
<reference evidence="12" key="2">
    <citation type="submission" date="2020-11" db="EMBL/GenBank/DDBJ databases">
        <authorList>
            <consortium name="DOE Joint Genome Institute"/>
            <person name="Kuo A."/>
            <person name="Miyauchi S."/>
            <person name="Kiss E."/>
            <person name="Drula E."/>
            <person name="Kohler A."/>
            <person name="Sanchez-Garcia M."/>
            <person name="Andreopoulos B."/>
            <person name="Barry K.W."/>
            <person name="Bonito G."/>
            <person name="Buee M."/>
            <person name="Carver A."/>
            <person name="Chen C."/>
            <person name="Cichocki N."/>
            <person name="Clum A."/>
            <person name="Culley D."/>
            <person name="Crous P.W."/>
            <person name="Fauchery L."/>
            <person name="Girlanda M."/>
            <person name="Hayes R."/>
            <person name="Keri Z."/>
            <person name="Labutti K."/>
            <person name="Lipzen A."/>
            <person name="Lombard V."/>
            <person name="Magnuson J."/>
            <person name="Maillard F."/>
            <person name="Morin E."/>
            <person name="Murat C."/>
            <person name="Nolan M."/>
            <person name="Ohm R."/>
            <person name="Pangilinan J."/>
            <person name="Pereira M."/>
            <person name="Perotto S."/>
            <person name="Peter M."/>
            <person name="Riley R."/>
            <person name="Sitrit Y."/>
            <person name="Stielow B."/>
            <person name="Szollosi G."/>
            <person name="Zifcakova L."/>
            <person name="Stursova M."/>
            <person name="Spatafora J.W."/>
            <person name="Tedersoo L."/>
            <person name="Vaario L.-M."/>
            <person name="Yamada A."/>
            <person name="Yan M."/>
            <person name="Wang P."/>
            <person name="Xu J."/>
            <person name="Bruns T."/>
            <person name="Baldrian P."/>
            <person name="Vilgalys R."/>
            <person name="Henrissat B."/>
            <person name="Grigoriev I.V."/>
            <person name="Hibbett D."/>
            <person name="Nagy L.G."/>
            <person name="Martin F.M."/>
        </authorList>
    </citation>
    <scope>NUCLEOTIDE SEQUENCE</scope>
    <source>
        <strain evidence="12">UH-Tt-Lm1</strain>
    </source>
</reference>
<proteinExistence type="inferred from homology"/>
<comment type="similarity">
    <text evidence="2">Belongs to the PIAS family.</text>
</comment>
<dbReference type="Gene3D" id="2.60.120.780">
    <property type="entry name" value="PINIT domain"/>
    <property type="match status" value="1"/>
</dbReference>
<feature type="compositionally biased region" description="Polar residues" evidence="9">
    <location>
        <begin position="552"/>
        <end position="570"/>
    </location>
</feature>
<reference evidence="12" key="1">
    <citation type="journal article" date="2020" name="Nat. Commun.">
        <title>Large-scale genome sequencing of mycorrhizal fungi provides insights into the early evolution of symbiotic traits.</title>
        <authorList>
            <person name="Miyauchi S."/>
            <person name="Kiss E."/>
            <person name="Kuo A."/>
            <person name="Drula E."/>
            <person name="Kohler A."/>
            <person name="Sanchez-Garcia M."/>
            <person name="Morin E."/>
            <person name="Andreopoulos B."/>
            <person name="Barry K.W."/>
            <person name="Bonito G."/>
            <person name="Buee M."/>
            <person name="Carver A."/>
            <person name="Chen C."/>
            <person name="Cichocki N."/>
            <person name="Clum A."/>
            <person name="Culley D."/>
            <person name="Crous P.W."/>
            <person name="Fauchery L."/>
            <person name="Girlanda M."/>
            <person name="Hayes R.D."/>
            <person name="Keri Z."/>
            <person name="LaButti K."/>
            <person name="Lipzen A."/>
            <person name="Lombard V."/>
            <person name="Magnuson J."/>
            <person name="Maillard F."/>
            <person name="Murat C."/>
            <person name="Nolan M."/>
            <person name="Ohm R.A."/>
            <person name="Pangilinan J."/>
            <person name="Pereira M.F."/>
            <person name="Perotto S."/>
            <person name="Peter M."/>
            <person name="Pfister S."/>
            <person name="Riley R."/>
            <person name="Sitrit Y."/>
            <person name="Stielow J.B."/>
            <person name="Szollosi G."/>
            <person name="Zifcakova L."/>
            <person name="Stursova M."/>
            <person name="Spatafora J.W."/>
            <person name="Tedersoo L."/>
            <person name="Vaario L.M."/>
            <person name="Yamada A."/>
            <person name="Yan M."/>
            <person name="Wang P."/>
            <person name="Xu J."/>
            <person name="Bruns T."/>
            <person name="Baldrian P."/>
            <person name="Vilgalys R."/>
            <person name="Dunand C."/>
            <person name="Henrissat B."/>
            <person name="Grigoriev I.V."/>
            <person name="Hibbett D."/>
            <person name="Nagy L.G."/>
            <person name="Martin F.M."/>
        </authorList>
    </citation>
    <scope>NUCLEOTIDE SEQUENCE</scope>
    <source>
        <strain evidence="12">UH-Tt-Lm1</strain>
    </source>
</reference>
<keyword evidence="5 8" id="KW-0863">Zinc-finger</keyword>
<evidence type="ECO:0000313" key="12">
    <source>
        <dbReference type="EMBL" id="KAF9787247.1"/>
    </source>
</evidence>
<protein>
    <submittedName>
        <fullName evidence="12">PINIT domain-containing protein</fullName>
    </submittedName>
</protein>
<feature type="region of interest" description="Disordered" evidence="9">
    <location>
        <begin position="445"/>
        <end position="611"/>
    </location>
</feature>
<dbReference type="InterPro" id="IPR013083">
    <property type="entry name" value="Znf_RING/FYVE/PHD"/>
</dbReference>
<keyword evidence="13" id="KW-1185">Reference proteome</keyword>
<evidence type="ECO:0000256" key="3">
    <source>
        <dbReference type="ARBA" id="ARBA00022679"/>
    </source>
</evidence>
<evidence type="ECO:0000256" key="4">
    <source>
        <dbReference type="ARBA" id="ARBA00022723"/>
    </source>
</evidence>
<evidence type="ECO:0000256" key="6">
    <source>
        <dbReference type="ARBA" id="ARBA00022786"/>
    </source>
</evidence>
<evidence type="ECO:0000256" key="9">
    <source>
        <dbReference type="SAM" id="MobiDB-lite"/>
    </source>
</evidence>
<organism evidence="12 13">
    <name type="scientific">Thelephora terrestris</name>
    <dbReference type="NCBI Taxonomy" id="56493"/>
    <lineage>
        <taxon>Eukaryota</taxon>
        <taxon>Fungi</taxon>
        <taxon>Dikarya</taxon>
        <taxon>Basidiomycota</taxon>
        <taxon>Agaricomycotina</taxon>
        <taxon>Agaricomycetes</taxon>
        <taxon>Thelephorales</taxon>
        <taxon>Thelephoraceae</taxon>
        <taxon>Thelephora</taxon>
    </lineage>
</organism>
<evidence type="ECO:0000256" key="1">
    <source>
        <dbReference type="ARBA" id="ARBA00004718"/>
    </source>
</evidence>
<evidence type="ECO:0000313" key="13">
    <source>
        <dbReference type="Proteomes" id="UP000736335"/>
    </source>
</evidence>
<keyword evidence="7" id="KW-0862">Zinc</keyword>
<dbReference type="GO" id="GO:0008270">
    <property type="term" value="F:zinc ion binding"/>
    <property type="evidence" value="ECO:0007669"/>
    <property type="project" value="UniProtKB-KW"/>
</dbReference>
<evidence type="ECO:0000256" key="2">
    <source>
        <dbReference type="ARBA" id="ARBA00005383"/>
    </source>
</evidence>
<dbReference type="PROSITE" id="PS51044">
    <property type="entry name" value="ZF_SP_RING"/>
    <property type="match status" value="1"/>
</dbReference>
<dbReference type="Pfam" id="PF14324">
    <property type="entry name" value="PINIT"/>
    <property type="match status" value="1"/>
</dbReference>
<evidence type="ECO:0000256" key="7">
    <source>
        <dbReference type="ARBA" id="ARBA00022833"/>
    </source>
</evidence>
<sequence length="611" mass="67218">MATQDTFADIETVKANVRSNIVERLKGIISGLNDECGVSISKTGKKNDLIERIIRQFDSWRLAKNEVAFTRAKAIVNRVTHGVSSRYGGSSSSSSNTGGLFIINQMPQSTTVTSNHSYNALNPGPSTANRHVGPYRTSGGSYQSHSTPHAPKPIMKFQPSPFLRVDQAVSNIEECPESTSSVDRKQAGLTFTLTSDQRQKLESTTSKYQLRLYCTSSAFYSPIFQIPRGPCQMEFPPACEVRVNSMQLQANLKGLKKKPGTSPPPDLGRLVRMTPGASNRLDLIYVNSQQPVHGKKYYISVMLVEVTSTDELIERLRKGKFVSKEDVLGERQQSVAEDDEIVAGEQKMSLKCPLSYARINLPARSKKCVHPQCFDATSWYSMMEQTTTWLCPICEKVLDPEELIIDGYFSDILNSTPDSVEGVIVEANGQWHTDDNKYGSAEWIAAHPPNPEPAKVAPVPPKPRTNDSRGANPGAILVSSDDEDDEGWVKRELSPSFDPGTSDTQVARAVIDLTLSDDEDYPPAPVPAKRKSRDSHSPTEPVWKKSRYGEPSTPNGPITAPPITTGSDTPSWRAPPPHVLPPNPRRTPAASRPASYYSGSSAYRNLPATKW</sequence>
<dbReference type="PANTHER" id="PTHR10782:SF4">
    <property type="entry name" value="TONALLI, ISOFORM E"/>
    <property type="match status" value="1"/>
</dbReference>